<dbReference type="EMBL" id="BAABHS010000037">
    <property type="protein sequence ID" value="GAA4989581.1"/>
    <property type="molecule type" value="Genomic_DNA"/>
</dbReference>
<dbReference type="Proteomes" id="UP001500466">
    <property type="component" value="Unassembled WGS sequence"/>
</dbReference>
<reference evidence="2" key="1">
    <citation type="journal article" date="2019" name="Int. J. Syst. Evol. Microbiol.">
        <title>The Global Catalogue of Microorganisms (GCM) 10K type strain sequencing project: providing services to taxonomists for standard genome sequencing and annotation.</title>
        <authorList>
            <consortium name="The Broad Institute Genomics Platform"/>
            <consortium name="The Broad Institute Genome Sequencing Center for Infectious Disease"/>
            <person name="Wu L."/>
            <person name="Ma J."/>
        </authorList>
    </citation>
    <scope>NUCLEOTIDE SEQUENCE [LARGE SCALE GENOMIC DNA]</scope>
    <source>
        <strain evidence="2">JCM 17986</strain>
    </source>
</reference>
<comment type="caution">
    <text evidence="1">The sequence shown here is derived from an EMBL/GenBank/DDBJ whole genome shotgun (WGS) entry which is preliminary data.</text>
</comment>
<sequence length="63" mass="6764">MARWVNIADPGDIVAVPIGGIPRGFDGIDPADDHTYAIGAFDFHRVAGYLSHRAFGDVIARVI</sequence>
<accession>A0ABP9I7J6</accession>
<name>A0ABP9I7J6_9ACTN</name>
<protein>
    <submittedName>
        <fullName evidence="1">Uncharacterized protein</fullName>
    </submittedName>
</protein>
<proteinExistence type="predicted"/>
<gene>
    <name evidence="1" type="ORF">GCM10023205_70930</name>
</gene>
<organism evidence="1 2">
    <name type="scientific">Yinghuangia aomiensis</name>
    <dbReference type="NCBI Taxonomy" id="676205"/>
    <lineage>
        <taxon>Bacteria</taxon>
        <taxon>Bacillati</taxon>
        <taxon>Actinomycetota</taxon>
        <taxon>Actinomycetes</taxon>
        <taxon>Kitasatosporales</taxon>
        <taxon>Streptomycetaceae</taxon>
        <taxon>Yinghuangia</taxon>
    </lineage>
</organism>
<dbReference type="RefSeq" id="WP_345679931.1">
    <property type="nucleotide sequence ID" value="NZ_BAABHS010000037.1"/>
</dbReference>
<evidence type="ECO:0000313" key="2">
    <source>
        <dbReference type="Proteomes" id="UP001500466"/>
    </source>
</evidence>
<keyword evidence="2" id="KW-1185">Reference proteome</keyword>
<evidence type="ECO:0000313" key="1">
    <source>
        <dbReference type="EMBL" id="GAA4989581.1"/>
    </source>
</evidence>